<keyword evidence="4" id="KW-1185">Reference proteome</keyword>
<evidence type="ECO:0000313" key="3">
    <source>
        <dbReference type="EMBL" id="CAK0868642.1"/>
    </source>
</evidence>
<feature type="signal peptide" evidence="2">
    <location>
        <begin position="1"/>
        <end position="37"/>
    </location>
</feature>
<evidence type="ECO:0000256" key="2">
    <source>
        <dbReference type="SAM" id="SignalP"/>
    </source>
</evidence>
<feature type="chain" id="PRO_5045158535" evidence="2">
    <location>
        <begin position="38"/>
        <end position="1416"/>
    </location>
</feature>
<dbReference type="PANTHER" id="PTHR48125:SF10">
    <property type="entry name" value="OS12G0136300 PROTEIN"/>
    <property type="match status" value="1"/>
</dbReference>
<feature type="compositionally biased region" description="Basic and acidic residues" evidence="1">
    <location>
        <begin position="296"/>
        <end position="305"/>
    </location>
</feature>
<protein>
    <submittedName>
        <fullName evidence="3">Uncharacterized protein</fullName>
    </submittedName>
</protein>
<feature type="region of interest" description="Disordered" evidence="1">
    <location>
        <begin position="245"/>
        <end position="305"/>
    </location>
</feature>
<feature type="non-terminal residue" evidence="3">
    <location>
        <position position="1416"/>
    </location>
</feature>
<comment type="caution">
    <text evidence="3">The sequence shown here is derived from an EMBL/GenBank/DDBJ whole genome shotgun (WGS) entry which is preliminary data.</text>
</comment>
<keyword evidence="2" id="KW-0732">Signal</keyword>
<sequence>MDPGGAATLAVSAAVGAPAAWAGLRWAASWLAALVAASTSCPSCVCHAPQWPPPSPPPPPPPPPAPSAGAVAAAVAQELGPWLVANSSPAPATCPSAAEVAAARAAPPVPEAGRRVGLWHPRDTVWHERVLLYPAGGTYWWVLTPDADRYVEDVSGSVGDGCNRAFVVALDGAAPALAHGSFHRFAQPLTWEELRSEVLRLDDDPAMVRGAGSWQLVEAVPVGAVDSFRGRRPRELLGLVERDLPADARARGPPLPPPALPPGGEADSSRGAAEAAGPSADDQDLRDRLGVPPPEGAREADSVDDARTLWVQHDEQGDRHKPWREVVREIRKYTFKDWPLEDGLSTVEHTVKRREQNGGPPLLWLDLRARDRLLSQTDRSYIEMKCLLTAIFYAGSYDQVNLPSMASIEVLRRRVSQIVEACSGDPNKPPKWGGLRHYMGVAGPMGVIDPALRTAVFRRNKEDMELENWKSRAAGLPVPSPLALEAGQGLPSGRACRDFDEVVDALNWLMNRTSTGDKPNFDQMKVHARLYVRLVKLLYAKGLLVLLGESERREVEGVESFGQSDLGFTLGTSDISDAFHRFRIDRGLSSYFCLRSVTAQEIGVTGKNIGDGAAPPDRRLVPACAALPMGFTWSLYFCQEVGEAVVDATPGLERAHRMSDRGPTTALRPSAQLAEGGGAQCTCVDNLGERGFDGAGVSSSLAAATARFDAAGLRTHETDIQRGRGVTLGCVLDGAALTTRLTAKRYWRVRQGVSWALGCRALPGWTWEIVLDHCTYCATCNRDLLSIFNAMYTFIAAHYQESAPLWPTARAEMVAFRGLMSLLRGDWAIPWCPLVCLSDASEHGYAVSASLFESAAVKEIGRVQERSRFRRLGGHSARAHFFASNGIVMTSEGTFKDATDLDEHEEVAPQTQWGLDRTCKEMAAEIFSGSRWTEIVARGWLNTTEDILVYESRRGRCRRLAAPLPAGGSAPAHAAPEPLAKRSRVLSPGPEGLPSEPLVPASRARALGAPRDGMRQRLTLAPPASRAAARDLEANCSPTGDSEGESDATTVANEAEAARTRQLRQTTRHRARAVAQAKASPTLAGLALLERSAVRLGTETRYQVELEAFIDAAGKRQLVVDSEVDDALVHYMNELYESSHRSNKGDVLLSALLHFQPQHGKLGGSRLPRAWRCLKGWRRRCGRRSRNPVVRVIWSAVVWDLCCRGYWLMGLHILWMIVTHHRPGEPLAIQRQDLIQPVEGGSNDWGVLLFPQSRAATRKNQMQGEGISLTNKLFPWLPRVIAALAPGPPESLLFAHSYPELVAQFNITRTRLQLGSLVLYQCRHSGASLDLQNRHRDHMEPKKRGGWQCESSLKRYENAAKPPPACFPGSTSPTCSVARAASGRRLRAVAILRDSGTFVTVRAWISPIMPCFAAGK</sequence>
<evidence type="ECO:0000313" key="4">
    <source>
        <dbReference type="Proteomes" id="UP001189429"/>
    </source>
</evidence>
<reference evidence="3" key="1">
    <citation type="submission" date="2023-10" db="EMBL/GenBank/DDBJ databases">
        <authorList>
            <person name="Chen Y."/>
            <person name="Shah S."/>
            <person name="Dougan E. K."/>
            <person name="Thang M."/>
            <person name="Chan C."/>
        </authorList>
    </citation>
    <scope>NUCLEOTIDE SEQUENCE [LARGE SCALE GENOMIC DNA]</scope>
</reference>
<organism evidence="3 4">
    <name type="scientific">Prorocentrum cordatum</name>
    <dbReference type="NCBI Taxonomy" id="2364126"/>
    <lineage>
        <taxon>Eukaryota</taxon>
        <taxon>Sar</taxon>
        <taxon>Alveolata</taxon>
        <taxon>Dinophyceae</taxon>
        <taxon>Prorocentrales</taxon>
        <taxon>Prorocentraceae</taxon>
        <taxon>Prorocentrum</taxon>
    </lineage>
</organism>
<accession>A0ABN9V9U9</accession>
<proteinExistence type="predicted"/>
<name>A0ABN9V9U9_9DINO</name>
<dbReference type="Proteomes" id="UP001189429">
    <property type="component" value="Unassembled WGS sequence"/>
</dbReference>
<dbReference type="EMBL" id="CAUYUJ010016767">
    <property type="protein sequence ID" value="CAK0868642.1"/>
    <property type="molecule type" value="Genomic_DNA"/>
</dbReference>
<feature type="region of interest" description="Disordered" evidence="1">
    <location>
        <begin position="50"/>
        <end position="69"/>
    </location>
</feature>
<evidence type="ECO:0000256" key="1">
    <source>
        <dbReference type="SAM" id="MobiDB-lite"/>
    </source>
</evidence>
<dbReference type="PANTHER" id="PTHR48125">
    <property type="entry name" value="LP07818P1"/>
    <property type="match status" value="1"/>
</dbReference>
<feature type="compositionally biased region" description="Pro residues" evidence="1">
    <location>
        <begin position="50"/>
        <end position="66"/>
    </location>
</feature>
<gene>
    <name evidence="3" type="ORF">PCOR1329_LOCUS55230</name>
</gene>